<reference evidence="1" key="1">
    <citation type="journal article" date="2020" name="Fungal Divers.">
        <title>Resolving the Mortierellaceae phylogeny through synthesis of multi-gene phylogenetics and phylogenomics.</title>
        <authorList>
            <person name="Vandepol N."/>
            <person name="Liber J."/>
            <person name="Desiro A."/>
            <person name="Na H."/>
            <person name="Kennedy M."/>
            <person name="Barry K."/>
            <person name="Grigoriev I.V."/>
            <person name="Miller A.N."/>
            <person name="O'Donnell K."/>
            <person name="Stajich J.E."/>
            <person name="Bonito G."/>
        </authorList>
    </citation>
    <scope>NUCLEOTIDE SEQUENCE</scope>
    <source>
        <strain evidence="1">MES-2147</strain>
    </source>
</reference>
<dbReference type="EMBL" id="JAAAHW010009659">
    <property type="protein sequence ID" value="KAF9937752.1"/>
    <property type="molecule type" value="Genomic_DNA"/>
</dbReference>
<dbReference type="Proteomes" id="UP000749646">
    <property type="component" value="Unassembled WGS sequence"/>
</dbReference>
<comment type="caution">
    <text evidence="1">The sequence shown here is derived from an EMBL/GenBank/DDBJ whole genome shotgun (WGS) entry which is preliminary data.</text>
</comment>
<keyword evidence="2" id="KW-1185">Reference proteome</keyword>
<organism evidence="1 2">
    <name type="scientific">Modicella reniformis</name>
    <dbReference type="NCBI Taxonomy" id="1440133"/>
    <lineage>
        <taxon>Eukaryota</taxon>
        <taxon>Fungi</taxon>
        <taxon>Fungi incertae sedis</taxon>
        <taxon>Mucoromycota</taxon>
        <taxon>Mortierellomycotina</taxon>
        <taxon>Mortierellomycetes</taxon>
        <taxon>Mortierellales</taxon>
        <taxon>Mortierellaceae</taxon>
        <taxon>Modicella</taxon>
    </lineage>
</organism>
<name>A0A9P6ILX1_9FUNG</name>
<sequence>MPTPRLARVLSTKAHPCQQKDLALLANDVYRAWVIDNGPLHDNKGKEPSWSPNWALKFIKSWNWTYHKMRGEAASVSWDQIKDEIQKIMIELDQYQLEDIYNYDETGLYLK</sequence>
<proteinExistence type="predicted"/>
<evidence type="ECO:0000313" key="1">
    <source>
        <dbReference type="EMBL" id="KAF9937752.1"/>
    </source>
</evidence>
<protein>
    <submittedName>
        <fullName evidence="1">Uncharacterized protein</fullName>
    </submittedName>
</protein>
<accession>A0A9P6ILX1</accession>
<evidence type="ECO:0000313" key="2">
    <source>
        <dbReference type="Proteomes" id="UP000749646"/>
    </source>
</evidence>
<gene>
    <name evidence="1" type="ORF">BGZ65_001082</name>
</gene>
<dbReference type="OrthoDB" id="2447222at2759"/>
<dbReference type="AlphaFoldDB" id="A0A9P6ILX1"/>